<dbReference type="SUPFAM" id="SSF52540">
    <property type="entry name" value="P-loop containing nucleoside triphosphate hydrolases"/>
    <property type="match status" value="1"/>
</dbReference>
<name>A0AAE3KAY1_9GAMM</name>
<dbReference type="EMBL" id="JALJXV010000002">
    <property type="protein sequence ID" value="MCP1673986.1"/>
    <property type="molecule type" value="Genomic_DNA"/>
</dbReference>
<proteinExistence type="predicted"/>
<reference evidence="1" key="1">
    <citation type="submission" date="2022-03" db="EMBL/GenBank/DDBJ databases">
        <title>Genomic Encyclopedia of Type Strains, Phase III (KMG-III): the genomes of soil and plant-associated and newly described type strains.</title>
        <authorList>
            <person name="Whitman W."/>
        </authorList>
    </citation>
    <scope>NUCLEOTIDE SEQUENCE</scope>
    <source>
        <strain evidence="1">ANL 6-2</strain>
    </source>
</reference>
<evidence type="ECO:0000313" key="2">
    <source>
        <dbReference type="Proteomes" id="UP001205843"/>
    </source>
</evidence>
<evidence type="ECO:0008006" key="3">
    <source>
        <dbReference type="Google" id="ProtNLM"/>
    </source>
</evidence>
<gene>
    <name evidence="1" type="ORF">J2T57_001085</name>
</gene>
<evidence type="ECO:0000313" key="1">
    <source>
        <dbReference type="EMBL" id="MCP1673986.1"/>
    </source>
</evidence>
<dbReference type="AlphaFoldDB" id="A0AAE3KAY1"/>
<dbReference type="Proteomes" id="UP001205843">
    <property type="component" value="Unassembled WGS sequence"/>
</dbReference>
<organism evidence="1 2">
    <name type="scientific">Natronocella acetinitrilica</name>
    <dbReference type="NCBI Taxonomy" id="414046"/>
    <lineage>
        <taxon>Bacteria</taxon>
        <taxon>Pseudomonadati</taxon>
        <taxon>Pseudomonadota</taxon>
        <taxon>Gammaproteobacteria</taxon>
        <taxon>Chromatiales</taxon>
        <taxon>Ectothiorhodospiraceae</taxon>
        <taxon>Natronocella</taxon>
    </lineage>
</organism>
<dbReference type="Pfam" id="PF13469">
    <property type="entry name" value="Sulfotransfer_3"/>
    <property type="match status" value="1"/>
</dbReference>
<dbReference type="InterPro" id="IPR027417">
    <property type="entry name" value="P-loop_NTPase"/>
</dbReference>
<comment type="caution">
    <text evidence="1">The sequence shown here is derived from an EMBL/GenBank/DDBJ whole genome shotgun (WGS) entry which is preliminary data.</text>
</comment>
<dbReference type="Gene3D" id="3.40.50.300">
    <property type="entry name" value="P-loop containing nucleotide triphosphate hydrolases"/>
    <property type="match status" value="1"/>
</dbReference>
<accession>A0AAE3KAY1</accession>
<protein>
    <recommendedName>
        <fullName evidence="3">Sulfotransferase domain-containing protein</fullName>
    </recommendedName>
</protein>
<sequence>MSRPKEPLYFLHENDKQRKIIHEDHYLSIFTSARGCAVVGEASVWYLYSRHARERIKAFSPGARIIIMTRHPYGFVPSLHAQMVFSGREEENLSEAWRRERERLGIAELPTIEYAENWRRMYPVLMQHDHFIAEYKNTFGAENVLVLRQEDMVKDVATTYRRALAFLGVPDDGREQFEVINASKGHRNEFVRRLLHWTSRQQWLIDSLRAVKRRLGIGSFGAYALVARLNLRRQTRPALPTAVRRDIDRLSQT</sequence>
<keyword evidence="2" id="KW-1185">Reference proteome</keyword>